<accession>A0A433QNH1</accession>
<evidence type="ECO:0008006" key="4">
    <source>
        <dbReference type="Google" id="ProtNLM"/>
    </source>
</evidence>
<name>A0A433QNH1_9FUNG</name>
<dbReference type="EMBL" id="RBNJ01003069">
    <property type="protein sequence ID" value="RUS31333.1"/>
    <property type="molecule type" value="Genomic_DNA"/>
</dbReference>
<dbReference type="SUPFAM" id="SSF159501">
    <property type="entry name" value="EreA/ChaN-like"/>
    <property type="match status" value="1"/>
</dbReference>
<dbReference type="Pfam" id="PF05139">
    <property type="entry name" value="Erythro_esteras"/>
    <property type="match status" value="1"/>
</dbReference>
<dbReference type="Proteomes" id="UP000274822">
    <property type="component" value="Unassembled WGS sequence"/>
</dbReference>
<sequence length="291" mass="33082">MTHTLLSHRITPFHLNHYDSLLDAIGDARFVLIGEASHGTREFYEERAVITKRLVQEKGFTAVFAEADYPDASTVNKYIQIYPNRLRTADALGDFKRFPLWMWRNQVMVPFIEWCRNHNRKLKEQDRGFHERVSFHGLDFFSLQSSSHAVIDYLAKVDPRAAELARDRCFMDIAQRDEQSFGCCNFNLINTKQRHPGTAASSASTTTPQPTPSRRGMASTSGAKITSSRKRSEYLLASLDCFDMPDSEPSDADLDSERPHATERDRLKVELAFTAEVSPGNRANGTGVYHF</sequence>
<feature type="region of interest" description="Disordered" evidence="1">
    <location>
        <begin position="195"/>
        <end position="226"/>
    </location>
</feature>
<dbReference type="InterPro" id="IPR052036">
    <property type="entry name" value="Hydrolase/PRTase-associated"/>
</dbReference>
<protein>
    <recommendedName>
        <fullName evidence="4">Erythromycin esterase</fullName>
    </recommendedName>
</protein>
<evidence type="ECO:0000256" key="1">
    <source>
        <dbReference type="SAM" id="MobiDB-lite"/>
    </source>
</evidence>
<dbReference type="InterPro" id="IPR007815">
    <property type="entry name" value="Emycin_Estase"/>
</dbReference>
<organism evidence="2 3">
    <name type="scientific">Jimgerdemannia flammicorona</name>
    <dbReference type="NCBI Taxonomy" id="994334"/>
    <lineage>
        <taxon>Eukaryota</taxon>
        <taxon>Fungi</taxon>
        <taxon>Fungi incertae sedis</taxon>
        <taxon>Mucoromycota</taxon>
        <taxon>Mucoromycotina</taxon>
        <taxon>Endogonomycetes</taxon>
        <taxon>Endogonales</taxon>
        <taxon>Endogonaceae</taxon>
        <taxon>Jimgerdemannia</taxon>
    </lineage>
</organism>
<keyword evidence="3" id="KW-1185">Reference proteome</keyword>
<dbReference type="AlphaFoldDB" id="A0A433QNH1"/>
<comment type="caution">
    <text evidence="2">The sequence shown here is derived from an EMBL/GenBank/DDBJ whole genome shotgun (WGS) entry which is preliminary data.</text>
</comment>
<reference evidence="2 3" key="1">
    <citation type="journal article" date="2018" name="New Phytol.">
        <title>Phylogenomics of Endogonaceae and evolution of mycorrhizas within Mucoromycota.</title>
        <authorList>
            <person name="Chang Y."/>
            <person name="Desiro A."/>
            <person name="Na H."/>
            <person name="Sandor L."/>
            <person name="Lipzen A."/>
            <person name="Clum A."/>
            <person name="Barry K."/>
            <person name="Grigoriev I.V."/>
            <person name="Martin F.M."/>
            <person name="Stajich J.E."/>
            <person name="Smith M.E."/>
            <person name="Bonito G."/>
            <person name="Spatafora J.W."/>
        </authorList>
    </citation>
    <scope>NUCLEOTIDE SEQUENCE [LARGE SCALE GENOMIC DNA]</scope>
    <source>
        <strain evidence="2 3">AD002</strain>
    </source>
</reference>
<evidence type="ECO:0000313" key="3">
    <source>
        <dbReference type="Proteomes" id="UP000274822"/>
    </source>
</evidence>
<dbReference type="GO" id="GO:0046677">
    <property type="term" value="P:response to antibiotic"/>
    <property type="evidence" value="ECO:0007669"/>
    <property type="project" value="InterPro"/>
</dbReference>
<gene>
    <name evidence="2" type="ORF">BC938DRAFT_478036</name>
</gene>
<dbReference type="PANTHER" id="PTHR31299:SF0">
    <property type="entry name" value="ESTERASE, PUTATIVE (AFU_ORTHOLOGUE AFUA_1G05850)-RELATED"/>
    <property type="match status" value="1"/>
</dbReference>
<feature type="compositionally biased region" description="Low complexity" evidence="1">
    <location>
        <begin position="198"/>
        <end position="208"/>
    </location>
</feature>
<dbReference type="Gene3D" id="3.30.1870.10">
    <property type="entry name" value="EreA-like, domain 2"/>
    <property type="match status" value="1"/>
</dbReference>
<dbReference type="PANTHER" id="PTHR31299">
    <property type="entry name" value="ESTERASE, PUTATIVE (AFU_ORTHOLOGUE AFUA_1G05850)-RELATED"/>
    <property type="match status" value="1"/>
</dbReference>
<dbReference type="CDD" id="cd14728">
    <property type="entry name" value="Ere-like"/>
    <property type="match status" value="1"/>
</dbReference>
<evidence type="ECO:0000313" key="2">
    <source>
        <dbReference type="EMBL" id="RUS31333.1"/>
    </source>
</evidence>
<proteinExistence type="predicted"/>